<dbReference type="SUPFAM" id="SSF53633">
    <property type="entry name" value="Carbamate kinase-like"/>
    <property type="match status" value="1"/>
</dbReference>
<comment type="similarity">
    <text evidence="2 8">Belongs to the acetyltransferase family. ArgA subfamily.</text>
</comment>
<dbReference type="Pfam" id="PF00583">
    <property type="entry name" value="Acetyltransf_1"/>
    <property type="match status" value="1"/>
</dbReference>
<dbReference type="NCBIfam" id="TIGR01890">
    <property type="entry name" value="N-Ac-Glu-synth"/>
    <property type="match status" value="1"/>
</dbReference>
<comment type="pathway">
    <text evidence="1 8">Amino-acid biosynthesis; L-arginine biosynthesis; N(2)-acetyl-L-ornithine from L-glutamate: step 1/4.</text>
</comment>
<evidence type="ECO:0000256" key="4">
    <source>
        <dbReference type="ARBA" id="ARBA00022605"/>
    </source>
</evidence>
<feature type="domain" description="N-acetyltransferase" evidence="9">
    <location>
        <begin position="290"/>
        <end position="429"/>
    </location>
</feature>
<dbReference type="InterPro" id="IPR001048">
    <property type="entry name" value="Asp/Glu/Uridylate_kinase"/>
</dbReference>
<dbReference type="PANTHER" id="PTHR30602:SF12">
    <property type="entry name" value="AMINO-ACID ACETYLTRANSFERASE NAGS1, CHLOROPLASTIC-RELATED"/>
    <property type="match status" value="1"/>
</dbReference>
<evidence type="ECO:0000256" key="6">
    <source>
        <dbReference type="ARBA" id="ARBA00023315"/>
    </source>
</evidence>
<keyword evidence="4 8" id="KW-0028">Amino-acid biosynthesis</keyword>
<dbReference type="SUPFAM" id="SSF55729">
    <property type="entry name" value="Acyl-CoA N-acyltransferases (Nat)"/>
    <property type="match status" value="1"/>
</dbReference>
<evidence type="ECO:0000256" key="2">
    <source>
        <dbReference type="ARBA" id="ARBA00009145"/>
    </source>
</evidence>
<dbReference type="PANTHER" id="PTHR30602">
    <property type="entry name" value="AMINO-ACID ACETYLTRANSFERASE"/>
    <property type="match status" value="1"/>
</dbReference>
<evidence type="ECO:0000256" key="8">
    <source>
        <dbReference type="HAMAP-Rule" id="MF_01105"/>
    </source>
</evidence>
<keyword evidence="11" id="KW-1185">Reference proteome</keyword>
<dbReference type="InterPro" id="IPR033719">
    <property type="entry name" value="NAGS_kin"/>
</dbReference>
<keyword evidence="8" id="KW-0963">Cytoplasm</keyword>
<protein>
    <recommendedName>
        <fullName evidence="8">Amino-acid acetyltransferase</fullName>
        <ecNumber evidence="8">2.3.1.1</ecNumber>
    </recommendedName>
    <alternativeName>
        <fullName evidence="8">N-acetylglutamate synthase</fullName>
        <shortName evidence="8">AGS</shortName>
        <shortName evidence="8">NAGS</shortName>
    </alternativeName>
</protein>
<evidence type="ECO:0000313" key="11">
    <source>
        <dbReference type="Proteomes" id="UP001465153"/>
    </source>
</evidence>
<evidence type="ECO:0000313" key="10">
    <source>
        <dbReference type="EMBL" id="GAA6167944.1"/>
    </source>
</evidence>
<accession>A0ABQ0A8H2</accession>
<evidence type="ECO:0000256" key="1">
    <source>
        <dbReference type="ARBA" id="ARBA00004925"/>
    </source>
</evidence>
<dbReference type="CDD" id="cd04301">
    <property type="entry name" value="NAT_SF"/>
    <property type="match status" value="1"/>
</dbReference>
<dbReference type="Gene3D" id="3.40.1160.10">
    <property type="entry name" value="Acetylglutamate kinase-like"/>
    <property type="match status" value="1"/>
</dbReference>
<evidence type="ECO:0000256" key="7">
    <source>
        <dbReference type="ARBA" id="ARBA00048372"/>
    </source>
</evidence>
<dbReference type="Pfam" id="PF00696">
    <property type="entry name" value="AA_kinase"/>
    <property type="match status" value="1"/>
</dbReference>
<dbReference type="EC" id="2.3.1.1" evidence="8"/>
<proteinExistence type="inferred from homology"/>
<keyword evidence="6 8" id="KW-0012">Acyltransferase</keyword>
<dbReference type="Gene3D" id="3.40.630.30">
    <property type="match status" value="1"/>
</dbReference>
<comment type="catalytic activity">
    <reaction evidence="7 8">
        <text>L-glutamate + acetyl-CoA = N-acetyl-L-glutamate + CoA + H(+)</text>
        <dbReference type="Rhea" id="RHEA:24292"/>
        <dbReference type="ChEBI" id="CHEBI:15378"/>
        <dbReference type="ChEBI" id="CHEBI:29985"/>
        <dbReference type="ChEBI" id="CHEBI:44337"/>
        <dbReference type="ChEBI" id="CHEBI:57287"/>
        <dbReference type="ChEBI" id="CHEBI:57288"/>
        <dbReference type="EC" id="2.3.1.1"/>
    </reaction>
</comment>
<dbReference type="PROSITE" id="PS51186">
    <property type="entry name" value="GNAT"/>
    <property type="match status" value="1"/>
</dbReference>
<dbReference type="InterPro" id="IPR016181">
    <property type="entry name" value="Acyl_CoA_acyltransferase"/>
</dbReference>
<dbReference type="Proteomes" id="UP001465153">
    <property type="component" value="Unassembled WGS sequence"/>
</dbReference>
<gene>
    <name evidence="8 10" type="primary">argA</name>
    <name evidence="10" type="ORF">NBRC116591_17550</name>
</gene>
<comment type="caution">
    <text evidence="10">The sequence shown here is derived from an EMBL/GenBank/DDBJ whole genome shotgun (WGS) entry which is preliminary data.</text>
</comment>
<name>A0ABQ0A8H2_9GAMM</name>
<sequence>MANNDYINWFRASSPYINAYRGKTFVVYLPGEAIRHSNFHTIIQDLALLNSLGVRLVIVHGARPQIDEQISAAGIEPLLVERTRVTDAESLPHVLHAVGATRCVLESALSTGLPNSPMHGADISVLSGNFVVGMPKGVIDGVDFQFSGKVRKIADQNLVQALNNNAIVVISSLGYSLTGEIFNIPASEVASEVAIALGADKLITFIHSDGLLDTHDNLVRQLRVSQCPNYFHANDKNDTSIISSLKSAYTVCNRGVPRAQLINFCQSGALLGELFTREGHGTLVHSDSYEEIRPATIDDVGGILGLIEPLEEQGILVRRSRELLEREINQFYILELDGTIIGCAGLYSFGDSDVGELACVATHPNHQGYGYAPKLLNKIEIEAKNLGFKKIFVLTTQTAHWFIEQGFKPADISDLPAQKQSAYNFQRLSKAFIKNL</sequence>
<comment type="subcellular location">
    <subcellularLocation>
        <location evidence="8">Cytoplasm</location>
    </subcellularLocation>
</comment>
<evidence type="ECO:0000256" key="5">
    <source>
        <dbReference type="ARBA" id="ARBA00022679"/>
    </source>
</evidence>
<dbReference type="InterPro" id="IPR036393">
    <property type="entry name" value="AceGlu_kinase-like_sf"/>
</dbReference>
<evidence type="ECO:0000259" key="9">
    <source>
        <dbReference type="PROSITE" id="PS51186"/>
    </source>
</evidence>
<dbReference type="PIRSF" id="PIRSF000423">
    <property type="entry name" value="ArgA"/>
    <property type="match status" value="1"/>
</dbReference>
<organism evidence="10 11">
    <name type="scientific">Sessilibacter corallicola</name>
    <dbReference type="NCBI Taxonomy" id="2904075"/>
    <lineage>
        <taxon>Bacteria</taxon>
        <taxon>Pseudomonadati</taxon>
        <taxon>Pseudomonadota</taxon>
        <taxon>Gammaproteobacteria</taxon>
        <taxon>Cellvibrionales</taxon>
        <taxon>Cellvibrionaceae</taxon>
        <taxon>Sessilibacter</taxon>
    </lineage>
</organism>
<dbReference type="CDD" id="cd04237">
    <property type="entry name" value="AAK_NAGS-ABP"/>
    <property type="match status" value="1"/>
</dbReference>
<dbReference type="HAMAP" id="MF_01105">
    <property type="entry name" value="N_acetyl_glu_synth"/>
    <property type="match status" value="1"/>
</dbReference>
<dbReference type="InterPro" id="IPR000182">
    <property type="entry name" value="GNAT_dom"/>
</dbReference>
<dbReference type="RefSeq" id="WP_233090766.1">
    <property type="nucleotide sequence ID" value="NZ_BAABWN010000005.1"/>
</dbReference>
<comment type="miscellaneous">
    <text evidence="8">In bacteria which possess the bifunctional enzyme ornithine acetyltransferase/N-acetylglutamate synthase (ArgJ), ArgA fulfills an anaplerotic role.</text>
</comment>
<reference evidence="10 11" key="1">
    <citation type="submission" date="2024-04" db="EMBL/GenBank/DDBJ databases">
        <title>Draft genome sequence of Sessilibacter corallicola NBRC 116591.</title>
        <authorList>
            <person name="Miyakawa T."/>
            <person name="Kusuya Y."/>
            <person name="Miura T."/>
        </authorList>
    </citation>
    <scope>NUCLEOTIDE SEQUENCE [LARGE SCALE GENOMIC DNA]</scope>
    <source>
        <strain evidence="10 11">KU-00831-HH</strain>
    </source>
</reference>
<dbReference type="NCBIfam" id="NF003641">
    <property type="entry name" value="PRK05279.1"/>
    <property type="match status" value="1"/>
</dbReference>
<keyword evidence="5 8" id="KW-0808">Transferase</keyword>
<dbReference type="EMBL" id="BAABWN010000005">
    <property type="protein sequence ID" value="GAA6167944.1"/>
    <property type="molecule type" value="Genomic_DNA"/>
</dbReference>
<evidence type="ECO:0000256" key="3">
    <source>
        <dbReference type="ARBA" id="ARBA00022571"/>
    </source>
</evidence>
<dbReference type="InterPro" id="IPR010167">
    <property type="entry name" value="NH2A_AcTrfase"/>
</dbReference>
<keyword evidence="3 8" id="KW-0055">Arginine biosynthesis</keyword>